<keyword evidence="3" id="KW-1185">Reference proteome</keyword>
<accession>A0A5C0B059</accession>
<name>A0A5C0B059_9BURK</name>
<dbReference type="AlphaFoldDB" id="A0A5C0B059"/>
<dbReference type="RefSeq" id="WP_148816802.1">
    <property type="nucleotide sequence ID" value="NZ_CP043046.1"/>
</dbReference>
<proteinExistence type="predicted"/>
<dbReference type="PANTHER" id="PTHR34301:SF8">
    <property type="entry name" value="ATPASE DOMAIN-CONTAINING PROTEIN"/>
    <property type="match status" value="1"/>
</dbReference>
<dbReference type="GO" id="GO:0005524">
    <property type="term" value="F:ATP binding"/>
    <property type="evidence" value="ECO:0007669"/>
    <property type="project" value="UniProtKB-KW"/>
</dbReference>
<evidence type="ECO:0000313" key="2">
    <source>
        <dbReference type="EMBL" id="QEI07755.1"/>
    </source>
</evidence>
<dbReference type="SUPFAM" id="SSF52540">
    <property type="entry name" value="P-loop containing nucleoside triphosphate hydrolases"/>
    <property type="match status" value="1"/>
</dbReference>
<dbReference type="KEGG" id="pacr:FXN63_19370"/>
<dbReference type="Gene3D" id="3.40.50.300">
    <property type="entry name" value="P-loop containing nucleotide triphosphate hydrolases"/>
    <property type="match status" value="1"/>
</dbReference>
<protein>
    <submittedName>
        <fullName evidence="2">ATP-binding protein</fullName>
    </submittedName>
</protein>
<evidence type="ECO:0000313" key="3">
    <source>
        <dbReference type="Proteomes" id="UP000325161"/>
    </source>
</evidence>
<keyword evidence="2" id="KW-0067">ATP-binding</keyword>
<keyword evidence="2" id="KW-0547">Nucleotide-binding</keyword>
<reference evidence="2 3" key="1">
    <citation type="submission" date="2019-08" db="EMBL/GenBank/DDBJ databases">
        <title>Amphibian skin-associated Pigmentiphaga: genome sequence and occurrence across geography and hosts.</title>
        <authorList>
            <person name="Bletz M.C."/>
            <person name="Bunk B."/>
            <person name="Sproeer C."/>
            <person name="Biwer P."/>
            <person name="Reiter S."/>
            <person name="Rabemananjara F.C.E."/>
            <person name="Schulz S."/>
            <person name="Overmann J."/>
            <person name="Vences M."/>
        </authorList>
    </citation>
    <scope>NUCLEOTIDE SEQUENCE [LARGE SCALE GENOMIC DNA]</scope>
    <source>
        <strain evidence="2 3">Mada1488</strain>
    </source>
</reference>
<dbReference type="OrthoDB" id="2020141at2"/>
<dbReference type="EMBL" id="CP043046">
    <property type="protein sequence ID" value="QEI07755.1"/>
    <property type="molecule type" value="Genomic_DNA"/>
</dbReference>
<dbReference type="PANTHER" id="PTHR34301">
    <property type="entry name" value="DNA-BINDING PROTEIN-RELATED"/>
    <property type="match status" value="1"/>
</dbReference>
<gene>
    <name evidence="2" type="ORF">FXN63_19370</name>
</gene>
<organism evidence="2 3">
    <name type="scientific">Pigmentiphaga aceris</name>
    <dbReference type="NCBI Taxonomy" id="1940612"/>
    <lineage>
        <taxon>Bacteria</taxon>
        <taxon>Pseudomonadati</taxon>
        <taxon>Pseudomonadota</taxon>
        <taxon>Betaproteobacteria</taxon>
        <taxon>Burkholderiales</taxon>
        <taxon>Alcaligenaceae</taxon>
        <taxon>Pigmentiphaga</taxon>
    </lineage>
</organism>
<evidence type="ECO:0000259" key="1">
    <source>
        <dbReference type="Pfam" id="PF13191"/>
    </source>
</evidence>
<feature type="domain" description="Orc1-like AAA ATPase" evidence="1">
    <location>
        <begin position="19"/>
        <end position="203"/>
    </location>
</feature>
<sequence>MDKNINPFNPGAGVSPPELAGRVEVLGTADAALARVKRGKHAKSLMILGLRGVGKTVLLNQIRDRAIAQGYLAEIQEAHDGAELKQLLIPVLRRLLLRLDRLQNTVDTVKKGIRVLRSFIGTITIAAGGAEVTLGGDPEPGYADSGNLEDDLKDILIATGEAARDANTPVAILIDELQYLSKDELGALIRGMHAINQAGLPLVLFGAGLPQLAGQAGDAKSYAERLFEFPRLGALLEADAWKAIRDPVEDEGASISDEALQEIFDKTHGYPYFLQEWGYSAWNIATGNAITAQDARAATVDSIRKLDESFFRVRFDRTTPAERDYMRCLAELGEGPQRSADVAMALGRTATSLGPVRDGLIKKGMVYSPEYGQIAFTVPLFDEFMRRVTAGAGS</sequence>
<dbReference type="InterPro" id="IPR027417">
    <property type="entry name" value="P-loop_NTPase"/>
</dbReference>
<dbReference type="InterPro" id="IPR041664">
    <property type="entry name" value="AAA_16"/>
</dbReference>
<dbReference type="Pfam" id="PF13191">
    <property type="entry name" value="AAA_16"/>
    <property type="match status" value="1"/>
</dbReference>
<dbReference type="Proteomes" id="UP000325161">
    <property type="component" value="Chromosome"/>
</dbReference>